<dbReference type="SUPFAM" id="SSF50814">
    <property type="entry name" value="Lipocalins"/>
    <property type="match status" value="1"/>
</dbReference>
<organism evidence="4 5">
    <name type="scientific">Nocardia vermiculata</name>
    <dbReference type="NCBI Taxonomy" id="257274"/>
    <lineage>
        <taxon>Bacteria</taxon>
        <taxon>Bacillati</taxon>
        <taxon>Actinomycetota</taxon>
        <taxon>Actinomycetes</taxon>
        <taxon>Mycobacteriales</taxon>
        <taxon>Nocardiaceae</taxon>
        <taxon>Nocardia</taxon>
    </lineage>
</organism>
<accession>A0A846Y6F7</accession>
<evidence type="ECO:0000313" key="4">
    <source>
        <dbReference type="EMBL" id="NKY52259.1"/>
    </source>
</evidence>
<dbReference type="PANTHER" id="PTHR10612:SF34">
    <property type="entry name" value="APOLIPOPROTEIN D"/>
    <property type="match status" value="1"/>
</dbReference>
<name>A0A846Y6F7_9NOCA</name>
<dbReference type="Pfam" id="PF08212">
    <property type="entry name" value="Lipocalin_2"/>
    <property type="match status" value="1"/>
</dbReference>
<sequence length="193" mass="20840">MLLTAGALMFTSTATFSAPPPTAWQPLAPVEHLDIERYLGTWSQIAAVPQPFNLQCARDTRANYQLIDASNIRVENSCTTWSGSENRIIGNARVTDPTTQAQLHVSFPQVPSQGSPDGPTNYIVTYIADDYSWALVGDPLRLSGFVLSRSPAVSPAQWHEIQAVVAAHGYNTCTLLTSPTPGGAVDIRPLCVM</sequence>
<dbReference type="InterPro" id="IPR000566">
    <property type="entry name" value="Lipocln_cytosolic_FA-bd_dom"/>
</dbReference>
<evidence type="ECO:0000259" key="3">
    <source>
        <dbReference type="Pfam" id="PF08212"/>
    </source>
</evidence>
<comment type="caution">
    <text evidence="4">The sequence shown here is derived from an EMBL/GenBank/DDBJ whole genome shotgun (WGS) entry which is preliminary data.</text>
</comment>
<dbReference type="GO" id="GO:0005737">
    <property type="term" value="C:cytoplasm"/>
    <property type="evidence" value="ECO:0007669"/>
    <property type="project" value="TreeGrafter"/>
</dbReference>
<dbReference type="Proteomes" id="UP000565711">
    <property type="component" value="Unassembled WGS sequence"/>
</dbReference>
<protein>
    <submittedName>
        <fullName evidence="4">Lipocalin family protein</fullName>
    </submittedName>
</protein>
<dbReference type="CDD" id="cd19438">
    <property type="entry name" value="lipocalin_Blc-like"/>
    <property type="match status" value="1"/>
</dbReference>
<feature type="chain" id="PRO_5039776198" evidence="2">
    <location>
        <begin position="18"/>
        <end position="193"/>
    </location>
</feature>
<keyword evidence="5" id="KW-1185">Reference proteome</keyword>
<dbReference type="InterPro" id="IPR047202">
    <property type="entry name" value="Lipocalin_Blc-like_dom"/>
</dbReference>
<dbReference type="AlphaFoldDB" id="A0A846Y6F7"/>
<evidence type="ECO:0000313" key="5">
    <source>
        <dbReference type="Proteomes" id="UP000565711"/>
    </source>
</evidence>
<dbReference type="PIRSF" id="PIRSF036893">
    <property type="entry name" value="Lipocalin_ApoD"/>
    <property type="match status" value="1"/>
</dbReference>
<proteinExistence type="inferred from homology"/>
<feature type="domain" description="Lipocalin/cytosolic fatty-acid binding" evidence="3">
    <location>
        <begin position="33"/>
        <end position="178"/>
    </location>
</feature>
<feature type="signal peptide" evidence="2">
    <location>
        <begin position="1"/>
        <end position="17"/>
    </location>
</feature>
<dbReference type="GO" id="GO:0000302">
    <property type="term" value="P:response to reactive oxygen species"/>
    <property type="evidence" value="ECO:0007669"/>
    <property type="project" value="TreeGrafter"/>
</dbReference>
<evidence type="ECO:0000256" key="1">
    <source>
        <dbReference type="ARBA" id="ARBA00006889"/>
    </source>
</evidence>
<gene>
    <name evidence="4" type="ORF">HGA08_18770</name>
</gene>
<dbReference type="GO" id="GO:0006629">
    <property type="term" value="P:lipid metabolic process"/>
    <property type="evidence" value="ECO:0007669"/>
    <property type="project" value="TreeGrafter"/>
</dbReference>
<dbReference type="EMBL" id="JAAXOP010000010">
    <property type="protein sequence ID" value="NKY52259.1"/>
    <property type="molecule type" value="Genomic_DNA"/>
</dbReference>
<dbReference type="PANTHER" id="PTHR10612">
    <property type="entry name" value="APOLIPOPROTEIN D"/>
    <property type="match status" value="1"/>
</dbReference>
<evidence type="ECO:0000256" key="2">
    <source>
        <dbReference type="PIRNR" id="PIRNR036893"/>
    </source>
</evidence>
<dbReference type="InterPro" id="IPR012674">
    <property type="entry name" value="Calycin"/>
</dbReference>
<reference evidence="4 5" key="1">
    <citation type="submission" date="2020-04" db="EMBL/GenBank/DDBJ databases">
        <title>MicrobeNet Type strains.</title>
        <authorList>
            <person name="Nicholson A.C."/>
        </authorList>
    </citation>
    <scope>NUCLEOTIDE SEQUENCE [LARGE SCALE GENOMIC DNA]</scope>
    <source>
        <strain evidence="4 5">JCM 12354</strain>
    </source>
</reference>
<keyword evidence="2" id="KW-0732">Signal</keyword>
<comment type="similarity">
    <text evidence="1 2">Belongs to the calycin superfamily. Lipocalin family.</text>
</comment>
<dbReference type="Gene3D" id="2.40.128.20">
    <property type="match status" value="1"/>
</dbReference>
<dbReference type="InterPro" id="IPR022271">
    <property type="entry name" value="Lipocalin_ApoD"/>
</dbReference>